<keyword evidence="3" id="KW-1185">Reference proteome</keyword>
<dbReference type="InterPro" id="IPR035810">
    <property type="entry name" value="PEBP_euk"/>
</dbReference>
<accession>A0ABR3U598</accession>
<proteinExistence type="predicted"/>
<protein>
    <submittedName>
        <fullName evidence="2">Uncharacterized protein</fullName>
    </submittedName>
</protein>
<feature type="compositionally biased region" description="Low complexity" evidence="1">
    <location>
        <begin position="515"/>
        <end position="527"/>
    </location>
</feature>
<evidence type="ECO:0000313" key="3">
    <source>
        <dbReference type="Proteomes" id="UP001521184"/>
    </source>
</evidence>
<feature type="region of interest" description="Disordered" evidence="1">
    <location>
        <begin position="504"/>
        <end position="535"/>
    </location>
</feature>
<feature type="compositionally biased region" description="Acidic residues" evidence="1">
    <location>
        <begin position="382"/>
        <end position="403"/>
    </location>
</feature>
<comment type="caution">
    <text evidence="2">The sequence shown here is derived from an EMBL/GenBank/DDBJ whole genome shotgun (WGS) entry which is preliminary data.</text>
</comment>
<evidence type="ECO:0000256" key="1">
    <source>
        <dbReference type="SAM" id="MobiDB-lite"/>
    </source>
</evidence>
<dbReference type="PANTHER" id="PTHR11362">
    <property type="entry name" value="PHOSPHATIDYLETHANOLAMINE-BINDING PROTEIN"/>
    <property type="match status" value="1"/>
</dbReference>
<feature type="region of interest" description="Disordered" evidence="1">
    <location>
        <begin position="296"/>
        <end position="318"/>
    </location>
</feature>
<dbReference type="SUPFAM" id="SSF49777">
    <property type="entry name" value="PEBP-like"/>
    <property type="match status" value="1"/>
</dbReference>
<feature type="region of interest" description="Disordered" evidence="1">
    <location>
        <begin position="212"/>
        <end position="257"/>
    </location>
</feature>
<gene>
    <name evidence="2" type="ORF">SLS58_000687</name>
</gene>
<organism evidence="2 3">
    <name type="scientific">Diplodia intermedia</name>
    <dbReference type="NCBI Taxonomy" id="856260"/>
    <lineage>
        <taxon>Eukaryota</taxon>
        <taxon>Fungi</taxon>
        <taxon>Dikarya</taxon>
        <taxon>Ascomycota</taxon>
        <taxon>Pezizomycotina</taxon>
        <taxon>Dothideomycetes</taxon>
        <taxon>Dothideomycetes incertae sedis</taxon>
        <taxon>Botryosphaeriales</taxon>
        <taxon>Botryosphaeriaceae</taxon>
        <taxon>Diplodia</taxon>
    </lineage>
</organism>
<evidence type="ECO:0000313" key="2">
    <source>
        <dbReference type="EMBL" id="KAL1651347.1"/>
    </source>
</evidence>
<feature type="compositionally biased region" description="Low complexity" evidence="1">
    <location>
        <begin position="296"/>
        <end position="312"/>
    </location>
</feature>
<dbReference type="InterPro" id="IPR008914">
    <property type="entry name" value="PEBP"/>
</dbReference>
<feature type="region of interest" description="Disordered" evidence="1">
    <location>
        <begin position="356"/>
        <end position="487"/>
    </location>
</feature>
<dbReference type="Gene3D" id="3.90.280.10">
    <property type="entry name" value="PEBP-like"/>
    <property type="match status" value="1"/>
</dbReference>
<name>A0ABR3U598_9PEZI</name>
<feature type="compositionally biased region" description="Gly residues" evidence="1">
    <location>
        <begin position="368"/>
        <end position="381"/>
    </location>
</feature>
<dbReference type="InterPro" id="IPR044553">
    <property type="entry name" value="Bbox1_ANCHR"/>
</dbReference>
<sequence>MRLSANPAAGTIPALERSLASTSFLLGFVLLQLLVLHVNALVPPAGQHVLDSAATAPEILDDFLPSLTVNITWPSNATADLGNNIKPKGLQKAPSIHLNDEPTSASALSPCKSNMTYVLAMTDPDAPSRDNPEWAEVCHWIVAGIPLTGSGASCASSSTTLQVSADADALSQMTASGLKEIMEYYPPGPPPKTWKHRYVFVVFAPANSTSQPLDLTKPKNRKNWGTGKERHGVKQWAKENGLTPVAPPSSTDEITPDALRDLGLDDKQSLTSVEGQDGGDPILDLAARFKRLNGGKAATAGTTSTGSSAAADEAGEEGRSLDELLKELGGEQEGWQVSRKDERDVGALVREVRSVLPAVPTPERGEGQGHVAGGGGGGNVDGDGDKEEDETDRDALDEQEADEYIAQVLAELDLETKYGETGNEEGEGAGGAAVEQATGGSSPAKADTCPSEKADEQEHGDDEPSFSLPAAPTSLPTPPPPAQDDFDKATAVDDALTARFAALARGSPSPGPGGTNSLPSAPSFAPSKKPPVKTSKFTDEEIDSWCIICYANATVRCLGCDGDLYCQECWNEGHRGESAGYEERTHRAVQFVKGGGLKKVAVGAG</sequence>
<dbReference type="CDD" id="cd19817">
    <property type="entry name" value="Bbox1_ANCHR-like"/>
    <property type="match status" value="1"/>
</dbReference>
<dbReference type="Pfam" id="PF22586">
    <property type="entry name" value="ANCHR-like_BBOX"/>
    <property type="match status" value="1"/>
</dbReference>
<dbReference type="PANTHER" id="PTHR11362:SF148">
    <property type="entry name" value="CARBOXYPEPTIDASE Y INHIBITOR"/>
    <property type="match status" value="1"/>
</dbReference>
<dbReference type="EMBL" id="JAKEKT020000002">
    <property type="protein sequence ID" value="KAL1651347.1"/>
    <property type="molecule type" value="Genomic_DNA"/>
</dbReference>
<dbReference type="Pfam" id="PF01161">
    <property type="entry name" value="PBP"/>
    <property type="match status" value="1"/>
</dbReference>
<reference evidence="2 3" key="1">
    <citation type="journal article" date="2023" name="Plant Dis.">
        <title>First Report of Diplodia intermedia Causing Canker and Dieback Diseases on Apple Trees in Canada.</title>
        <authorList>
            <person name="Ellouze W."/>
            <person name="Ilyukhin E."/>
            <person name="Sulman M."/>
            <person name="Ali S."/>
        </authorList>
    </citation>
    <scope>NUCLEOTIDE SEQUENCE [LARGE SCALE GENOMIC DNA]</scope>
    <source>
        <strain evidence="2 3">M45-28</strain>
    </source>
</reference>
<dbReference type="InterPro" id="IPR036610">
    <property type="entry name" value="PEBP-like_sf"/>
</dbReference>
<dbReference type="Proteomes" id="UP001521184">
    <property type="component" value="Unassembled WGS sequence"/>
</dbReference>
<dbReference type="CDD" id="cd00866">
    <property type="entry name" value="PEBP_euk"/>
    <property type="match status" value="1"/>
</dbReference>
<dbReference type="SUPFAM" id="SSF57845">
    <property type="entry name" value="B-box zinc-binding domain"/>
    <property type="match status" value="1"/>
</dbReference>